<dbReference type="OrthoDB" id="2937667at2759"/>
<dbReference type="PANTHER" id="PTHR33478">
    <property type="entry name" value="EXTRACELLULAR METALLOPROTEINASE MEP"/>
    <property type="match status" value="1"/>
</dbReference>
<sequence>MDATTKDPADNIDAARVNAFYIANTVHDFFYRYGFTEVAFNFQQYNFNRSGQEGDRVLLSVQHDGLKNANFATPADGQSGRCHLCSPSKYQPNRDAAFANGIIIHEFTHGLTNRLTGGGTASGLQPLEAKGLGEGWSDAVAEYIPILWAFQTSAPIQAFSAGVWVTGNTGRWYPNSTTYSSLKTLDKAHQIGTVWANILHHVNAALVDKYGFSTTAITNPDGSEGNIIFLHLLIDALALQPVNPTFVFARQAWIQADANRYNGANEEILWSTFANLGLGVGAADYNDSNLLPSHFKPVVIFRGQTELPPLVGTDICGVAPGWVVVVKVNPQTVVTLFGVRLFLLLSC</sequence>
<evidence type="ECO:0000256" key="6">
    <source>
        <dbReference type="ARBA" id="ARBA00022801"/>
    </source>
</evidence>
<accession>A0A0C9XFZ8</accession>
<dbReference type="Gene3D" id="1.10.390.10">
    <property type="entry name" value="Neutral Protease Domain 2"/>
    <property type="match status" value="1"/>
</dbReference>
<comment type="similarity">
    <text evidence="2 12">Belongs to the peptidase M36 family.</text>
</comment>
<evidence type="ECO:0000256" key="7">
    <source>
        <dbReference type="ARBA" id="ARBA00022833"/>
    </source>
</evidence>
<keyword evidence="7 11" id="KW-0862">Zinc</keyword>
<name>A0A0C9XFZ8_9AGAR</name>
<evidence type="ECO:0000256" key="9">
    <source>
        <dbReference type="ARBA" id="ARBA00023145"/>
    </source>
</evidence>
<dbReference type="AlphaFoldDB" id="A0A0C9XFZ8"/>
<gene>
    <name evidence="13" type="ORF">K443DRAFT_109461</name>
</gene>
<dbReference type="HOGENOM" id="CLU_012703_0_0_1"/>
<evidence type="ECO:0000256" key="4">
    <source>
        <dbReference type="ARBA" id="ARBA00022670"/>
    </source>
</evidence>
<keyword evidence="14" id="KW-1185">Reference proteome</keyword>
<organism evidence="13 14">
    <name type="scientific">Laccaria amethystina LaAM-08-1</name>
    <dbReference type="NCBI Taxonomy" id="1095629"/>
    <lineage>
        <taxon>Eukaryota</taxon>
        <taxon>Fungi</taxon>
        <taxon>Dikarya</taxon>
        <taxon>Basidiomycota</taxon>
        <taxon>Agaricomycotina</taxon>
        <taxon>Agaricomycetes</taxon>
        <taxon>Agaricomycetidae</taxon>
        <taxon>Agaricales</taxon>
        <taxon>Agaricineae</taxon>
        <taxon>Hydnangiaceae</taxon>
        <taxon>Laccaria</taxon>
    </lineage>
</organism>
<evidence type="ECO:0000256" key="5">
    <source>
        <dbReference type="ARBA" id="ARBA00022723"/>
    </source>
</evidence>
<dbReference type="PANTHER" id="PTHR33478:SF1">
    <property type="entry name" value="EXTRACELLULAR METALLOPROTEINASE MEP"/>
    <property type="match status" value="1"/>
</dbReference>
<reference evidence="14" key="2">
    <citation type="submission" date="2015-01" db="EMBL/GenBank/DDBJ databases">
        <title>Evolutionary Origins and Diversification of the Mycorrhizal Mutualists.</title>
        <authorList>
            <consortium name="DOE Joint Genome Institute"/>
            <consortium name="Mycorrhizal Genomics Consortium"/>
            <person name="Kohler A."/>
            <person name="Kuo A."/>
            <person name="Nagy L.G."/>
            <person name="Floudas D."/>
            <person name="Copeland A."/>
            <person name="Barry K.W."/>
            <person name="Cichocki N."/>
            <person name="Veneault-Fourrey C."/>
            <person name="LaButti K."/>
            <person name="Lindquist E.A."/>
            <person name="Lipzen A."/>
            <person name="Lundell T."/>
            <person name="Morin E."/>
            <person name="Murat C."/>
            <person name="Riley R."/>
            <person name="Ohm R."/>
            <person name="Sun H."/>
            <person name="Tunlid A."/>
            <person name="Henrissat B."/>
            <person name="Grigoriev I.V."/>
            <person name="Hibbett D.S."/>
            <person name="Martin F."/>
        </authorList>
    </citation>
    <scope>NUCLEOTIDE SEQUENCE [LARGE SCALE GENOMIC DNA]</scope>
    <source>
        <strain evidence="14">LaAM-08-1</strain>
    </source>
</reference>
<feature type="active site" evidence="10">
    <location>
        <position position="106"/>
    </location>
</feature>
<keyword evidence="5 11" id="KW-0479">Metal-binding</keyword>
<feature type="binding site" evidence="11">
    <location>
        <position position="105"/>
    </location>
    <ligand>
        <name>Zn(2+)</name>
        <dbReference type="ChEBI" id="CHEBI:29105"/>
        <note>catalytic</note>
    </ligand>
</feature>
<dbReference type="GO" id="GO:0004222">
    <property type="term" value="F:metalloendopeptidase activity"/>
    <property type="evidence" value="ECO:0007669"/>
    <property type="project" value="InterPro"/>
</dbReference>
<comment type="cofactor">
    <cofactor evidence="11">
        <name>Zn(2+)</name>
        <dbReference type="ChEBI" id="CHEBI:29105"/>
    </cofactor>
    <text evidence="11">Binds 1 zinc ion per subunit.</text>
</comment>
<keyword evidence="8 12" id="KW-0482">Metalloprotease</keyword>
<keyword evidence="4 12" id="KW-0645">Protease</keyword>
<dbReference type="PRINTS" id="PR00999">
    <property type="entry name" value="FUNGALYSIN"/>
</dbReference>
<dbReference type="EMBL" id="KN838769">
    <property type="protein sequence ID" value="KIJ95037.1"/>
    <property type="molecule type" value="Genomic_DNA"/>
</dbReference>
<feature type="binding site" evidence="11">
    <location>
        <position position="109"/>
    </location>
    <ligand>
        <name>Zn(2+)</name>
        <dbReference type="ChEBI" id="CHEBI:29105"/>
        <note>catalytic</note>
    </ligand>
</feature>
<evidence type="ECO:0000256" key="1">
    <source>
        <dbReference type="ARBA" id="ARBA00004613"/>
    </source>
</evidence>
<comment type="subcellular location">
    <subcellularLocation>
        <location evidence="1 12">Secreted</location>
    </subcellularLocation>
</comment>
<evidence type="ECO:0000256" key="11">
    <source>
        <dbReference type="PIRSR" id="PIRSR601842-2"/>
    </source>
</evidence>
<evidence type="ECO:0000256" key="8">
    <source>
        <dbReference type="ARBA" id="ARBA00023049"/>
    </source>
</evidence>
<keyword evidence="9 12" id="KW-0865">Zymogen</keyword>
<dbReference type="CDD" id="cd09596">
    <property type="entry name" value="M36"/>
    <property type="match status" value="1"/>
</dbReference>
<dbReference type="GO" id="GO:0008270">
    <property type="term" value="F:zinc ion binding"/>
    <property type="evidence" value="ECO:0007669"/>
    <property type="project" value="InterPro"/>
</dbReference>
<evidence type="ECO:0000256" key="10">
    <source>
        <dbReference type="PIRSR" id="PIRSR601842-1"/>
    </source>
</evidence>
<feature type="binding site" evidence="11">
    <location>
        <position position="134"/>
    </location>
    <ligand>
        <name>Zn(2+)</name>
        <dbReference type="ChEBI" id="CHEBI:29105"/>
        <note>catalytic</note>
    </ligand>
</feature>
<dbReference type="InterPro" id="IPR050371">
    <property type="entry name" value="Fungal_virulence_M36"/>
</dbReference>
<evidence type="ECO:0000256" key="12">
    <source>
        <dbReference type="RuleBase" id="RU364017"/>
    </source>
</evidence>
<evidence type="ECO:0000313" key="14">
    <source>
        <dbReference type="Proteomes" id="UP000054477"/>
    </source>
</evidence>
<protein>
    <recommendedName>
        <fullName evidence="12">Extracellular metalloproteinase</fullName>
        <ecNumber evidence="12">3.4.24.-</ecNumber>
    </recommendedName>
    <alternativeName>
        <fullName evidence="12">Fungalysin</fullName>
    </alternativeName>
</protein>
<keyword evidence="3 12" id="KW-0964">Secreted</keyword>
<dbReference type="InterPro" id="IPR001842">
    <property type="entry name" value="Peptidase_M36"/>
</dbReference>
<dbReference type="SUPFAM" id="SSF55486">
    <property type="entry name" value="Metalloproteases ('zincins'), catalytic domain"/>
    <property type="match status" value="1"/>
</dbReference>
<dbReference type="Proteomes" id="UP000054477">
    <property type="component" value="Unassembled WGS sequence"/>
</dbReference>
<dbReference type="GO" id="GO:0005615">
    <property type="term" value="C:extracellular space"/>
    <property type="evidence" value="ECO:0007669"/>
    <property type="project" value="InterPro"/>
</dbReference>
<proteinExistence type="inferred from homology"/>
<evidence type="ECO:0000313" key="13">
    <source>
        <dbReference type="EMBL" id="KIJ95037.1"/>
    </source>
</evidence>
<evidence type="ECO:0000256" key="2">
    <source>
        <dbReference type="ARBA" id="ARBA00006006"/>
    </source>
</evidence>
<evidence type="ECO:0000256" key="3">
    <source>
        <dbReference type="ARBA" id="ARBA00022525"/>
    </source>
</evidence>
<reference evidence="13 14" key="1">
    <citation type="submission" date="2014-04" db="EMBL/GenBank/DDBJ databases">
        <authorList>
            <consortium name="DOE Joint Genome Institute"/>
            <person name="Kuo A."/>
            <person name="Kohler A."/>
            <person name="Nagy L.G."/>
            <person name="Floudas D."/>
            <person name="Copeland A."/>
            <person name="Barry K.W."/>
            <person name="Cichocki N."/>
            <person name="Veneault-Fourrey C."/>
            <person name="LaButti K."/>
            <person name="Lindquist E.A."/>
            <person name="Lipzen A."/>
            <person name="Lundell T."/>
            <person name="Morin E."/>
            <person name="Murat C."/>
            <person name="Sun H."/>
            <person name="Tunlid A."/>
            <person name="Henrissat B."/>
            <person name="Grigoriev I.V."/>
            <person name="Hibbett D.S."/>
            <person name="Martin F."/>
            <person name="Nordberg H.P."/>
            <person name="Cantor M.N."/>
            <person name="Hua S.X."/>
        </authorList>
    </citation>
    <scope>NUCLEOTIDE SEQUENCE [LARGE SCALE GENOMIC DNA]</scope>
    <source>
        <strain evidence="13 14">LaAM-08-1</strain>
    </source>
</reference>
<dbReference type="GO" id="GO:0006508">
    <property type="term" value="P:proteolysis"/>
    <property type="evidence" value="ECO:0007669"/>
    <property type="project" value="UniProtKB-KW"/>
</dbReference>
<dbReference type="Pfam" id="PF02128">
    <property type="entry name" value="Peptidase_M36"/>
    <property type="match status" value="1"/>
</dbReference>
<dbReference type="Gene3D" id="3.10.170.10">
    <property type="match status" value="1"/>
</dbReference>
<dbReference type="InterPro" id="IPR027268">
    <property type="entry name" value="Peptidase_M4/M1_CTD_sf"/>
</dbReference>
<keyword evidence="6 12" id="KW-0378">Hydrolase</keyword>
<dbReference type="EC" id="3.4.24.-" evidence="12"/>